<dbReference type="Proteomes" id="UP000694560">
    <property type="component" value="Unplaced"/>
</dbReference>
<proteinExistence type="predicted"/>
<dbReference type="GO" id="GO:0043122">
    <property type="term" value="P:regulation of canonical NF-kappaB signal transduction"/>
    <property type="evidence" value="ECO:0007669"/>
    <property type="project" value="TreeGrafter"/>
</dbReference>
<dbReference type="GO" id="GO:0071277">
    <property type="term" value="P:cellular response to calcium ion"/>
    <property type="evidence" value="ECO:0007669"/>
    <property type="project" value="TreeGrafter"/>
</dbReference>
<dbReference type="AlphaFoldDB" id="A0A8C5X5W7"/>
<dbReference type="GO" id="GO:0005886">
    <property type="term" value="C:plasma membrane"/>
    <property type="evidence" value="ECO:0007669"/>
    <property type="project" value="TreeGrafter"/>
</dbReference>
<keyword evidence="3" id="KW-1185">Reference proteome</keyword>
<dbReference type="SUPFAM" id="SSF49562">
    <property type="entry name" value="C2 domain (Calcium/lipid-binding domain, CaLB)"/>
    <property type="match status" value="1"/>
</dbReference>
<dbReference type="InterPro" id="IPR045052">
    <property type="entry name" value="Copine"/>
</dbReference>
<dbReference type="OrthoDB" id="5855668at2759"/>
<feature type="domain" description="C2" evidence="1">
    <location>
        <begin position="14"/>
        <end position="63"/>
    </location>
</feature>
<feature type="domain" description="C2" evidence="1">
    <location>
        <begin position="105"/>
        <end position="191"/>
    </location>
</feature>
<evidence type="ECO:0000313" key="2">
    <source>
        <dbReference type="Ensembl" id="ENSMCSP00000012871.1"/>
    </source>
</evidence>
<reference evidence="2" key="2">
    <citation type="submission" date="2025-09" db="UniProtKB">
        <authorList>
            <consortium name="Ensembl"/>
        </authorList>
    </citation>
    <scope>IDENTIFICATION</scope>
</reference>
<protein>
    <submittedName>
        <fullName evidence="2">Copine 1</fullName>
    </submittedName>
</protein>
<dbReference type="PANTHER" id="PTHR10857:SF2">
    <property type="entry name" value="COPINE-1"/>
    <property type="match status" value="1"/>
</dbReference>
<reference evidence="2" key="1">
    <citation type="submission" date="2025-08" db="UniProtKB">
        <authorList>
            <consortium name="Ensembl"/>
        </authorList>
    </citation>
    <scope>IDENTIFICATION</scope>
</reference>
<evidence type="ECO:0000313" key="3">
    <source>
        <dbReference type="Proteomes" id="UP000694560"/>
    </source>
</evidence>
<dbReference type="Gene3D" id="2.60.40.150">
    <property type="entry name" value="C2 domain"/>
    <property type="match status" value="1"/>
</dbReference>
<dbReference type="PANTHER" id="PTHR10857">
    <property type="entry name" value="COPINE"/>
    <property type="match status" value="1"/>
</dbReference>
<dbReference type="InterPro" id="IPR000008">
    <property type="entry name" value="C2_dom"/>
</dbReference>
<accession>A0A8C5X5W7</accession>
<sequence length="347" mass="38987">MAACVCRLELSVPCQSLLHRDLGSRSDPCCVLLRDAGGGRCAELDCTEKIKNCQNPEFCKKLVSFDLNADDYLEGIEYTLGQVPVEIIIKTLPKLGQTGIDFLKNCKSDPFLEFYKQSDAGTWQLIYGSEVIKSNLNPLRRWGGELWLVSLMQVSCPLPAPSFQVQCADHDSNSSHDLIGTLEMTLAERQTAGACSLKKKKQKKRNYNNSGIIRIKSCKMETEYSFLHYVMGGCQIKVNFTASNGDPKSPDSRHYISSVAPKTVASNFVLCDISDFFSPFSFQAPQEALSQRVLAEVPKQLMSYYKWQGLSHFYCKKCKYRKTPSAESFCHRKIRLATMTHDTPHVA</sequence>
<dbReference type="Pfam" id="PF00168">
    <property type="entry name" value="C2"/>
    <property type="match status" value="2"/>
</dbReference>
<dbReference type="GO" id="GO:1903265">
    <property type="term" value="P:positive regulation of tumor necrosis factor-mediated signaling pathway"/>
    <property type="evidence" value="ECO:0007669"/>
    <property type="project" value="TreeGrafter"/>
</dbReference>
<organism evidence="2 3">
    <name type="scientific">Malurus cyaneus samueli</name>
    <dbReference type="NCBI Taxonomy" id="2593467"/>
    <lineage>
        <taxon>Eukaryota</taxon>
        <taxon>Metazoa</taxon>
        <taxon>Chordata</taxon>
        <taxon>Craniata</taxon>
        <taxon>Vertebrata</taxon>
        <taxon>Euteleostomi</taxon>
        <taxon>Archelosauria</taxon>
        <taxon>Archosauria</taxon>
        <taxon>Dinosauria</taxon>
        <taxon>Saurischia</taxon>
        <taxon>Theropoda</taxon>
        <taxon>Coelurosauria</taxon>
        <taxon>Aves</taxon>
        <taxon>Neognathae</taxon>
        <taxon>Neoaves</taxon>
        <taxon>Telluraves</taxon>
        <taxon>Australaves</taxon>
        <taxon>Passeriformes</taxon>
        <taxon>Meliphagoidea</taxon>
        <taxon>Maluridae</taxon>
        <taxon>Malurus</taxon>
    </lineage>
</organism>
<dbReference type="GO" id="GO:0005544">
    <property type="term" value="F:calcium-dependent phospholipid binding"/>
    <property type="evidence" value="ECO:0007669"/>
    <property type="project" value="InterPro"/>
</dbReference>
<dbReference type="InterPro" id="IPR035892">
    <property type="entry name" value="C2_domain_sf"/>
</dbReference>
<dbReference type="Ensembl" id="ENSMCST00000013208.1">
    <property type="protein sequence ID" value="ENSMCSP00000012871.1"/>
    <property type="gene ID" value="ENSMCSG00000009004.1"/>
</dbReference>
<name>A0A8C5X5W7_9PASS</name>
<evidence type="ECO:0000259" key="1">
    <source>
        <dbReference type="Pfam" id="PF00168"/>
    </source>
</evidence>